<feature type="binding site" evidence="3">
    <location>
        <position position="188"/>
    </location>
    <ligand>
        <name>Zn(2+)</name>
        <dbReference type="ChEBI" id="CHEBI:29105"/>
        <label>1</label>
    </ligand>
</feature>
<feature type="binding site" evidence="4">
    <location>
        <position position="213"/>
    </location>
    <ligand>
        <name>allantoate</name>
        <dbReference type="ChEBI" id="CHEBI:17536"/>
    </ligand>
</feature>
<evidence type="ECO:0000313" key="7">
    <source>
        <dbReference type="Proteomes" id="UP000623172"/>
    </source>
</evidence>
<feature type="binding site" evidence="4">
    <location>
        <position position="272"/>
    </location>
    <ligand>
        <name>allantoate</name>
        <dbReference type="ChEBI" id="CHEBI:17536"/>
    </ligand>
</feature>
<feature type="binding site" evidence="3">
    <location>
        <position position="88"/>
    </location>
    <ligand>
        <name>Zn(2+)</name>
        <dbReference type="ChEBI" id="CHEBI:29105"/>
        <label>2</label>
    </ligand>
</feature>
<dbReference type="RefSeq" id="WP_249315115.1">
    <property type="nucleotide sequence ID" value="NZ_JACRSR010000001.1"/>
</dbReference>
<evidence type="ECO:0000256" key="2">
    <source>
        <dbReference type="ARBA" id="ARBA00022801"/>
    </source>
</evidence>
<dbReference type="InterPro" id="IPR011650">
    <property type="entry name" value="Peptidase_M20_dimer"/>
</dbReference>
<dbReference type="InterPro" id="IPR010158">
    <property type="entry name" value="Amidase_Cbmase"/>
</dbReference>
<dbReference type="NCBIfam" id="TIGR01879">
    <property type="entry name" value="hydantase"/>
    <property type="match status" value="1"/>
</dbReference>
<keyword evidence="2" id="KW-0378">Hydrolase</keyword>
<dbReference type="InterPro" id="IPR036264">
    <property type="entry name" value="Bact_exopeptidase_dim_dom"/>
</dbReference>
<keyword evidence="7" id="KW-1185">Reference proteome</keyword>
<comment type="caution">
    <text evidence="6">The sequence shown here is derived from an EMBL/GenBank/DDBJ whole genome shotgun (WGS) entry which is preliminary data.</text>
</comment>
<dbReference type="Proteomes" id="UP000623172">
    <property type="component" value="Unassembled WGS sequence"/>
</dbReference>
<dbReference type="AlphaFoldDB" id="A0A926HQA7"/>
<gene>
    <name evidence="6" type="ORF">H8696_04225</name>
</gene>
<feature type="binding site" evidence="3">
    <location>
        <position position="123"/>
    </location>
    <ligand>
        <name>Zn(2+)</name>
        <dbReference type="ChEBI" id="CHEBI:29105"/>
        <label>2</label>
    </ligand>
</feature>
<dbReference type="InterPro" id="IPR002933">
    <property type="entry name" value="Peptidase_M20"/>
</dbReference>
<evidence type="ECO:0000313" key="6">
    <source>
        <dbReference type="EMBL" id="MBC8531051.1"/>
    </source>
</evidence>
<evidence type="ECO:0000256" key="3">
    <source>
        <dbReference type="PIRSR" id="PIRSR001235-1"/>
    </source>
</evidence>
<feature type="domain" description="Peptidase M20 dimerisation" evidence="5">
    <location>
        <begin position="210"/>
        <end position="309"/>
    </location>
</feature>
<organism evidence="6 7">
    <name type="scientific">Gehongia tenuis</name>
    <dbReference type="NCBI Taxonomy" id="2763655"/>
    <lineage>
        <taxon>Bacteria</taxon>
        <taxon>Bacillati</taxon>
        <taxon>Bacillota</taxon>
        <taxon>Clostridia</taxon>
        <taxon>Christensenellales</taxon>
        <taxon>Christensenellaceae</taxon>
        <taxon>Gehongia</taxon>
    </lineage>
</organism>
<dbReference type="Gene3D" id="3.30.70.360">
    <property type="match status" value="1"/>
</dbReference>
<dbReference type="SUPFAM" id="SSF55031">
    <property type="entry name" value="Bacterial exopeptidase dimerisation domain"/>
    <property type="match status" value="1"/>
</dbReference>
<evidence type="ECO:0000256" key="1">
    <source>
        <dbReference type="ARBA" id="ARBA00006153"/>
    </source>
</evidence>
<dbReference type="Pfam" id="PF01546">
    <property type="entry name" value="Peptidase_M20"/>
    <property type="match status" value="1"/>
</dbReference>
<feature type="binding site" evidence="4">
    <location>
        <position position="285"/>
    </location>
    <ligand>
        <name>allantoate</name>
        <dbReference type="ChEBI" id="CHEBI:17536"/>
    </ligand>
</feature>
<dbReference type="PIRSF" id="PIRSF001235">
    <property type="entry name" value="Amidase_carbamoylase"/>
    <property type="match status" value="1"/>
</dbReference>
<feature type="binding site" evidence="3">
    <location>
        <position position="77"/>
    </location>
    <ligand>
        <name>Zn(2+)</name>
        <dbReference type="ChEBI" id="CHEBI:29105"/>
        <label>1</label>
    </ligand>
</feature>
<keyword evidence="3" id="KW-0479">Metal-binding</keyword>
<feature type="binding site" evidence="3">
    <location>
        <position position="88"/>
    </location>
    <ligand>
        <name>Zn(2+)</name>
        <dbReference type="ChEBI" id="CHEBI:29105"/>
        <label>1</label>
    </ligand>
</feature>
<proteinExistence type="inferred from homology"/>
<keyword evidence="3" id="KW-0862">Zinc</keyword>
<dbReference type="GO" id="GO:0016813">
    <property type="term" value="F:hydrolase activity, acting on carbon-nitrogen (but not peptide) bonds, in linear amidines"/>
    <property type="evidence" value="ECO:0007669"/>
    <property type="project" value="InterPro"/>
</dbReference>
<dbReference type="EMBL" id="JACRSR010000001">
    <property type="protein sequence ID" value="MBC8531051.1"/>
    <property type="molecule type" value="Genomic_DNA"/>
</dbReference>
<dbReference type="GO" id="GO:0046872">
    <property type="term" value="F:metal ion binding"/>
    <property type="evidence" value="ECO:0007669"/>
    <property type="project" value="UniProtKB-KW"/>
</dbReference>
<dbReference type="PANTHER" id="PTHR32494:SF5">
    <property type="entry name" value="ALLANTOATE AMIDOHYDROLASE"/>
    <property type="match status" value="1"/>
</dbReference>
<sequence length="405" mass="44172">MENAAARMEKDIEMLSKISAPGPGVTRLPFTPEAKKTVEALKWLMAEAGMEVRVDASEAVIGRLEGKRRETILIGSHYDSVKNGGAFDGMSGVICGIETVRQLREAEIQPLYSVEVIAMNDEEGARFSSGFLSSKALLGEITVDELKRLKDAAGISIYEAMEAYGADPDRIGEAVRELEGLKAFLEVHIEQGPILEANQKSIGIVDTIVGMKRRIITVKGRADHVGTTPMDMRIDAIEIAAKAVARLGDLAREYEHTVATCGYFAPLPNAVNTVASEVKFSVDIRSTKLENVDAVYHRFLAILDEEAARFKGSYSILETLTVDPVDMDEKLQGLIEDSCIQNGFAYQHINSGAGHDSLPIGEKMPTAMIFVPSKKGRSHCPEEDTDCKYLAQAVAILKDVVLNLK</sequence>
<dbReference type="Gene3D" id="3.40.630.10">
    <property type="entry name" value="Zn peptidases"/>
    <property type="match status" value="1"/>
</dbReference>
<name>A0A926HQA7_9FIRM</name>
<evidence type="ECO:0000259" key="5">
    <source>
        <dbReference type="Pfam" id="PF07687"/>
    </source>
</evidence>
<dbReference type="CDD" id="cd03884">
    <property type="entry name" value="M20_bAS"/>
    <property type="match status" value="1"/>
</dbReference>
<accession>A0A926HQA7</accession>
<protein>
    <submittedName>
        <fullName evidence="6">M20 family metallo-hydrolase</fullName>
    </submittedName>
</protein>
<dbReference type="Pfam" id="PF07687">
    <property type="entry name" value="M20_dimer"/>
    <property type="match status" value="1"/>
</dbReference>
<evidence type="ECO:0000256" key="4">
    <source>
        <dbReference type="PIRSR" id="PIRSR001235-2"/>
    </source>
</evidence>
<dbReference type="NCBIfam" id="NF006771">
    <property type="entry name" value="PRK09290.1-5"/>
    <property type="match status" value="1"/>
</dbReference>
<feature type="binding site" evidence="3">
    <location>
        <position position="379"/>
    </location>
    <ligand>
        <name>Zn(2+)</name>
        <dbReference type="ChEBI" id="CHEBI:29105"/>
        <label>2</label>
    </ligand>
</feature>
<reference evidence="6" key="1">
    <citation type="submission" date="2020-08" db="EMBL/GenBank/DDBJ databases">
        <title>Genome public.</title>
        <authorList>
            <person name="Liu C."/>
            <person name="Sun Q."/>
        </authorList>
    </citation>
    <scope>NUCLEOTIDE SEQUENCE</scope>
    <source>
        <strain evidence="6">NSJ-53</strain>
    </source>
</reference>
<comment type="cofactor">
    <cofactor evidence="3">
        <name>Zn(2+)</name>
        <dbReference type="ChEBI" id="CHEBI:29105"/>
    </cofactor>
    <text evidence="3">Binds 2 Zn(2+) ions per subunit.</text>
</comment>
<dbReference type="SUPFAM" id="SSF53187">
    <property type="entry name" value="Zn-dependent exopeptidases"/>
    <property type="match status" value="1"/>
</dbReference>
<comment type="similarity">
    <text evidence="1">Belongs to the peptidase M20 family.</text>
</comment>
<dbReference type="PANTHER" id="PTHR32494">
    <property type="entry name" value="ALLANTOATE DEIMINASE-RELATED"/>
    <property type="match status" value="1"/>
</dbReference>